<proteinExistence type="inferred from homology"/>
<keyword evidence="9 12" id="KW-0456">Lyase</keyword>
<dbReference type="PANTHER" id="PTHR12128">
    <property type="entry name" value="DIHYDRODIPICOLINATE SYNTHASE"/>
    <property type="match status" value="1"/>
</dbReference>
<dbReference type="CDD" id="cd00950">
    <property type="entry name" value="DHDPS"/>
    <property type="match status" value="1"/>
</dbReference>
<evidence type="ECO:0000256" key="8">
    <source>
        <dbReference type="ARBA" id="ARBA00023154"/>
    </source>
</evidence>
<dbReference type="Gene3D" id="3.20.20.70">
    <property type="entry name" value="Aldolase class I"/>
    <property type="match status" value="1"/>
</dbReference>
<comment type="caution">
    <text evidence="16">The sequence shown here is derived from an EMBL/GenBank/DDBJ whole genome shotgun (WGS) entry which is preliminary data.</text>
</comment>
<evidence type="ECO:0000256" key="1">
    <source>
        <dbReference type="ARBA" id="ARBA00003294"/>
    </source>
</evidence>
<evidence type="ECO:0000313" key="16">
    <source>
        <dbReference type="EMBL" id="RUM23989.1"/>
    </source>
</evidence>
<evidence type="ECO:0000256" key="15">
    <source>
        <dbReference type="PIRSR" id="PIRSR001365-2"/>
    </source>
</evidence>
<organism evidence="16 17">
    <name type="scientific">Rhizobium vallis</name>
    <dbReference type="NCBI Taxonomy" id="634290"/>
    <lineage>
        <taxon>Bacteria</taxon>
        <taxon>Pseudomonadati</taxon>
        <taxon>Pseudomonadota</taxon>
        <taxon>Alphaproteobacteria</taxon>
        <taxon>Hyphomicrobiales</taxon>
        <taxon>Rhizobiaceae</taxon>
        <taxon>Rhizobium/Agrobacterium group</taxon>
        <taxon>Rhizobium</taxon>
    </lineage>
</organism>
<dbReference type="Pfam" id="PF00701">
    <property type="entry name" value="DHDPS"/>
    <property type="match status" value="1"/>
</dbReference>
<dbReference type="NCBIfam" id="TIGR00674">
    <property type="entry name" value="dapA"/>
    <property type="match status" value="1"/>
</dbReference>
<dbReference type="InterPro" id="IPR020624">
    <property type="entry name" value="Schiff_base-form_aldolases_CS"/>
</dbReference>
<comment type="similarity">
    <text evidence="3 12 13">Belongs to the DapA family.</text>
</comment>
<feature type="binding site" evidence="12 15">
    <location>
        <position position="44"/>
    </location>
    <ligand>
        <name>pyruvate</name>
        <dbReference type="ChEBI" id="CHEBI:15361"/>
    </ligand>
</feature>
<dbReference type="InterPro" id="IPR013785">
    <property type="entry name" value="Aldolase_TIM"/>
</dbReference>
<dbReference type="HAMAP" id="MF_00418">
    <property type="entry name" value="DapA"/>
    <property type="match status" value="1"/>
</dbReference>
<evidence type="ECO:0000256" key="9">
    <source>
        <dbReference type="ARBA" id="ARBA00023239"/>
    </source>
</evidence>
<comment type="catalytic activity">
    <reaction evidence="11 12">
        <text>L-aspartate 4-semialdehyde + pyruvate = (2S,4S)-4-hydroxy-2,3,4,5-tetrahydrodipicolinate + H2O + H(+)</text>
        <dbReference type="Rhea" id="RHEA:34171"/>
        <dbReference type="ChEBI" id="CHEBI:15361"/>
        <dbReference type="ChEBI" id="CHEBI:15377"/>
        <dbReference type="ChEBI" id="CHEBI:15378"/>
        <dbReference type="ChEBI" id="CHEBI:67139"/>
        <dbReference type="ChEBI" id="CHEBI:537519"/>
        <dbReference type="EC" id="4.3.3.7"/>
    </reaction>
</comment>
<evidence type="ECO:0000256" key="12">
    <source>
        <dbReference type="HAMAP-Rule" id="MF_00418"/>
    </source>
</evidence>
<dbReference type="GO" id="GO:0005829">
    <property type="term" value="C:cytosol"/>
    <property type="evidence" value="ECO:0007669"/>
    <property type="project" value="TreeGrafter"/>
</dbReference>
<comment type="function">
    <text evidence="1 12">Catalyzes the condensation of (S)-aspartate-beta-semialdehyde [(S)-ASA] and pyruvate to 4-hydroxy-tetrahydrodipicolinate (HTPA).</text>
</comment>
<keyword evidence="10 12" id="KW-0704">Schiff base</keyword>
<evidence type="ECO:0000256" key="2">
    <source>
        <dbReference type="ARBA" id="ARBA00005120"/>
    </source>
</evidence>
<gene>
    <name evidence="12" type="primary">dapA</name>
    <name evidence="16" type="ORF">EFQ99_18685</name>
</gene>
<evidence type="ECO:0000256" key="7">
    <source>
        <dbReference type="ARBA" id="ARBA00022915"/>
    </source>
</evidence>
<keyword evidence="17" id="KW-1185">Reference proteome</keyword>
<feature type="site" description="Part of a proton relay during catalysis" evidence="12">
    <location>
        <position position="106"/>
    </location>
</feature>
<reference evidence="17" key="1">
    <citation type="submission" date="2018-11" db="EMBL/GenBank/DDBJ databases">
        <title>Rhizobium chutanense sp. nov., isolated from root nodules of Phaseolus vulgaris in China.</title>
        <authorList>
            <person name="Huo Y."/>
        </authorList>
    </citation>
    <scope>NUCLEOTIDE SEQUENCE [LARGE SCALE GENOMIC DNA]</scope>
    <source>
        <strain evidence="17">CCBAU 65647</strain>
    </source>
</reference>
<dbReference type="SUPFAM" id="SSF51569">
    <property type="entry name" value="Aldolase"/>
    <property type="match status" value="1"/>
</dbReference>
<evidence type="ECO:0000256" key="10">
    <source>
        <dbReference type="ARBA" id="ARBA00023270"/>
    </source>
</evidence>
<evidence type="ECO:0000256" key="5">
    <source>
        <dbReference type="ARBA" id="ARBA00022490"/>
    </source>
</evidence>
<evidence type="ECO:0000256" key="6">
    <source>
        <dbReference type="ARBA" id="ARBA00022605"/>
    </source>
</evidence>
<comment type="subcellular location">
    <subcellularLocation>
        <location evidence="12">Cytoplasm</location>
    </subcellularLocation>
</comment>
<evidence type="ECO:0000313" key="17">
    <source>
        <dbReference type="Proteomes" id="UP000278823"/>
    </source>
</evidence>
<keyword evidence="6 12" id="KW-0028">Amino-acid biosynthesis</keyword>
<evidence type="ECO:0000256" key="4">
    <source>
        <dbReference type="ARBA" id="ARBA00012086"/>
    </source>
</evidence>
<dbReference type="GO" id="GO:0009089">
    <property type="term" value="P:lysine biosynthetic process via diaminopimelate"/>
    <property type="evidence" value="ECO:0007669"/>
    <property type="project" value="UniProtKB-UniRule"/>
</dbReference>
<dbReference type="OrthoDB" id="9782828at2"/>
<name>A0A3S0QNX1_9HYPH</name>
<feature type="active site" description="Schiff-base intermediate with substrate" evidence="12 14">
    <location>
        <position position="161"/>
    </location>
</feature>
<accession>A0A3S0QNX1</accession>
<keyword evidence="5 12" id="KW-0963">Cytoplasm</keyword>
<comment type="caution">
    <text evidence="12">Was originally thought to be a dihydrodipicolinate synthase (DHDPS), catalyzing the condensation of (S)-aspartate-beta-semialdehyde [(S)-ASA] and pyruvate to dihydrodipicolinate (DHDP). However, it was shown in E.coli that the product of the enzymatic reaction is not dihydrodipicolinate but in fact (4S)-4-hydroxy-2,3,4,5-tetrahydro-(2S)-dipicolinic acid (HTPA), and that the consecutive dehydration reaction leading to DHDP is not spontaneous but catalyzed by DapB.</text>
</comment>
<dbReference type="GO" id="GO:0019877">
    <property type="term" value="P:diaminopimelate biosynthetic process"/>
    <property type="evidence" value="ECO:0007669"/>
    <property type="project" value="UniProtKB-UniRule"/>
</dbReference>
<dbReference type="RefSeq" id="WP_126922456.1">
    <property type="nucleotide sequence ID" value="NZ_ML133691.1"/>
</dbReference>
<keyword evidence="7 12" id="KW-0220">Diaminopimelate biosynthesis</keyword>
<comment type="pathway">
    <text evidence="2 12">Amino-acid biosynthesis; L-lysine biosynthesis via DAP pathway; (S)-tetrahydrodipicolinate from L-aspartate: step 3/4.</text>
</comment>
<dbReference type="SMART" id="SM01130">
    <property type="entry name" value="DHDPS"/>
    <property type="match status" value="1"/>
</dbReference>
<evidence type="ECO:0000256" key="13">
    <source>
        <dbReference type="PIRNR" id="PIRNR001365"/>
    </source>
</evidence>
<dbReference type="PIRSF" id="PIRSF001365">
    <property type="entry name" value="DHDPS"/>
    <property type="match status" value="1"/>
</dbReference>
<protein>
    <recommendedName>
        <fullName evidence="4 12">4-hydroxy-tetrahydrodipicolinate synthase</fullName>
        <shortName evidence="12">HTPA synthase</shortName>
        <ecNumber evidence="4 12">4.3.3.7</ecNumber>
    </recommendedName>
</protein>
<dbReference type="Proteomes" id="UP000278823">
    <property type="component" value="Unassembled WGS sequence"/>
</dbReference>
<evidence type="ECO:0000256" key="11">
    <source>
        <dbReference type="ARBA" id="ARBA00047836"/>
    </source>
</evidence>
<evidence type="ECO:0000256" key="3">
    <source>
        <dbReference type="ARBA" id="ARBA00007592"/>
    </source>
</evidence>
<dbReference type="InterPro" id="IPR005263">
    <property type="entry name" value="DapA"/>
</dbReference>
<comment type="subunit">
    <text evidence="12">Homotetramer; dimer of dimers.</text>
</comment>
<dbReference type="PROSITE" id="PS00665">
    <property type="entry name" value="DHDPS_1"/>
    <property type="match status" value="1"/>
</dbReference>
<dbReference type="EC" id="4.3.3.7" evidence="4 12"/>
<dbReference type="InterPro" id="IPR002220">
    <property type="entry name" value="DapA-like"/>
</dbReference>
<dbReference type="UniPathway" id="UPA00034">
    <property type="reaction ID" value="UER00017"/>
</dbReference>
<feature type="site" description="Part of a proton relay during catalysis" evidence="12">
    <location>
        <position position="43"/>
    </location>
</feature>
<feature type="active site" description="Proton donor/acceptor" evidence="12 14">
    <location>
        <position position="132"/>
    </location>
</feature>
<keyword evidence="8 12" id="KW-0457">Lysine biosynthesis</keyword>
<dbReference type="PANTHER" id="PTHR12128:SF66">
    <property type="entry name" value="4-HYDROXY-2-OXOGLUTARATE ALDOLASE, MITOCHONDRIAL"/>
    <property type="match status" value="1"/>
</dbReference>
<dbReference type="InterPro" id="IPR020625">
    <property type="entry name" value="Schiff_base-form_aldolases_AS"/>
</dbReference>
<dbReference type="EMBL" id="RJTH01000006">
    <property type="protein sequence ID" value="RUM23989.1"/>
    <property type="molecule type" value="Genomic_DNA"/>
</dbReference>
<evidence type="ECO:0000256" key="14">
    <source>
        <dbReference type="PIRSR" id="PIRSR001365-1"/>
    </source>
</evidence>
<dbReference type="PROSITE" id="PS00666">
    <property type="entry name" value="DHDPS_2"/>
    <property type="match status" value="1"/>
</dbReference>
<sequence length="300" mass="31862">MFEGSITALVTPFADGKVDEFALRSLIEWQIAEGTSGLVPCGTTGESPTLSHAEHKRVVEIAIEAAGGRVPVIAGAGSNSTEEAISFVRHAQEAGANGLLIVAPYYNKPTQEGIYQHFKAIDAEATVPIIVYNIPGRSVIDIEVATLARIFGDCPNVKGVKDATGNLLRPSLERMDCGNEFNLLTGEDGTALGYMAHGGHGCISVTANVAPRLCADFQRACLKGDFVAALALQDRLMPLHRALFLETSPAGVKFALAQLSKIRRDLRLPLVEVSDPVKEVILHAMRHAGILDQGGTANGN</sequence>
<dbReference type="AlphaFoldDB" id="A0A3S0QNX1"/>
<dbReference type="PRINTS" id="PR00146">
    <property type="entry name" value="DHPICSNTHASE"/>
</dbReference>
<feature type="binding site" evidence="12 15">
    <location>
        <position position="203"/>
    </location>
    <ligand>
        <name>pyruvate</name>
        <dbReference type="ChEBI" id="CHEBI:15361"/>
    </ligand>
</feature>
<dbReference type="GO" id="GO:0008840">
    <property type="term" value="F:4-hydroxy-tetrahydrodipicolinate synthase activity"/>
    <property type="evidence" value="ECO:0007669"/>
    <property type="project" value="UniProtKB-UniRule"/>
</dbReference>